<gene>
    <name evidence="1" type="ORF">SEMRO_759_G198270.1</name>
</gene>
<accession>A0A9N8HI63</accession>
<dbReference type="Proteomes" id="UP001153069">
    <property type="component" value="Unassembled WGS sequence"/>
</dbReference>
<dbReference type="Gene3D" id="3.80.10.10">
    <property type="entry name" value="Ribonuclease Inhibitor"/>
    <property type="match status" value="4"/>
</dbReference>
<comment type="caution">
    <text evidence="1">The sequence shown here is derived from an EMBL/GenBank/DDBJ whole genome shotgun (WGS) entry which is preliminary data.</text>
</comment>
<dbReference type="PANTHER" id="PTHR24114">
    <property type="entry name" value="LEUCINE RICH REPEAT FAMILY PROTEIN"/>
    <property type="match status" value="1"/>
</dbReference>
<name>A0A9N8HI63_9STRA</name>
<dbReference type="EMBL" id="CAICTM010000758">
    <property type="protein sequence ID" value="CAB9516083.1"/>
    <property type="molecule type" value="Genomic_DNA"/>
</dbReference>
<proteinExistence type="predicted"/>
<protein>
    <submittedName>
        <fullName evidence="1">Ribonuclease inhibitor</fullName>
    </submittedName>
</protein>
<dbReference type="OrthoDB" id="42132at2759"/>
<dbReference type="Pfam" id="PF13516">
    <property type="entry name" value="LRR_6"/>
    <property type="match status" value="6"/>
</dbReference>
<organism evidence="1 2">
    <name type="scientific">Seminavis robusta</name>
    <dbReference type="NCBI Taxonomy" id="568900"/>
    <lineage>
        <taxon>Eukaryota</taxon>
        <taxon>Sar</taxon>
        <taxon>Stramenopiles</taxon>
        <taxon>Ochrophyta</taxon>
        <taxon>Bacillariophyta</taxon>
        <taxon>Bacillariophyceae</taxon>
        <taxon>Bacillariophycidae</taxon>
        <taxon>Naviculales</taxon>
        <taxon>Naviculaceae</taxon>
        <taxon>Seminavis</taxon>
    </lineage>
</organism>
<dbReference type="SUPFAM" id="SSF52047">
    <property type="entry name" value="RNI-like"/>
    <property type="match status" value="2"/>
</dbReference>
<evidence type="ECO:0000313" key="2">
    <source>
        <dbReference type="Proteomes" id="UP001153069"/>
    </source>
</evidence>
<dbReference type="AlphaFoldDB" id="A0A9N8HI63"/>
<dbReference type="SMART" id="SM00368">
    <property type="entry name" value="LRR_RI"/>
    <property type="match status" value="9"/>
</dbReference>
<dbReference type="InterPro" id="IPR032675">
    <property type="entry name" value="LRR_dom_sf"/>
</dbReference>
<sequence length="473" mass="52728">MSLWLSSTTLMRPSVPDWLELLCQRLSDNDETLKTVEMTHQRIDDNCARALAKALEENDVVNVLMMSCYNMVDDGAFYLGAVLSKHVSIKKLQLRDLRNSREATTFFMALQKNRTIEELSLRHCVLCSQSAKFLKEFMANNTVLRELRIVDTQMTGSTSLQSLCDGLGQIQSSKRLYLVNNDLDRHETQCLNRIASSQDLQEIYICENQIGDAGVLALCQGLKDNQSVCKLDLRSNDIGVEGALALQELVKHTKSLKALYLANNDLGNVGTEALVSGLQDDGCVLERLDISENNIDSTGAKAVAGMLMTNGSIQELNLAFNSIGDEGAAMIAGALVHNTTVTLLSLKRNSISNQGALAFATQLPKMRGLKELIMTKNYIDPCGAAKLLDGLKNNMDLEYLHVEEKVSQPILKEIVHWIRLNKAGRRIFRGKNIPLTFWPFVLARINQDTDAIFHFLSEKPDVFQLPYEAKSTR</sequence>
<dbReference type="InterPro" id="IPR001611">
    <property type="entry name" value="Leu-rich_rpt"/>
</dbReference>
<evidence type="ECO:0000313" key="1">
    <source>
        <dbReference type="EMBL" id="CAB9516083.1"/>
    </source>
</evidence>
<dbReference type="InterPro" id="IPR052394">
    <property type="entry name" value="LRR-containing"/>
</dbReference>
<keyword evidence="2" id="KW-1185">Reference proteome</keyword>
<reference evidence="1" key="1">
    <citation type="submission" date="2020-06" db="EMBL/GenBank/DDBJ databases">
        <authorList>
            <consortium name="Plant Systems Biology data submission"/>
        </authorList>
    </citation>
    <scope>NUCLEOTIDE SEQUENCE</scope>
    <source>
        <strain evidence="1">D6</strain>
    </source>
</reference>
<dbReference type="PANTHER" id="PTHR24114:SF2">
    <property type="entry name" value="F-BOX DOMAIN-CONTAINING PROTEIN-RELATED"/>
    <property type="match status" value="1"/>
</dbReference>